<gene>
    <name evidence="1" type="ORF">PPL_06081</name>
</gene>
<reference evidence="1 2" key="1">
    <citation type="journal article" date="2011" name="Genome Res.">
        <title>Phylogeny-wide analysis of social amoeba genomes highlights ancient origins for complex intercellular communication.</title>
        <authorList>
            <person name="Heidel A.J."/>
            <person name="Lawal H.M."/>
            <person name="Felder M."/>
            <person name="Schilde C."/>
            <person name="Helps N.R."/>
            <person name="Tunggal B."/>
            <person name="Rivero F."/>
            <person name="John U."/>
            <person name="Schleicher M."/>
            <person name="Eichinger L."/>
            <person name="Platzer M."/>
            <person name="Noegel A.A."/>
            <person name="Schaap P."/>
            <person name="Gloeckner G."/>
        </authorList>
    </citation>
    <scope>NUCLEOTIDE SEQUENCE [LARGE SCALE GENOMIC DNA]</scope>
    <source>
        <strain evidence="2">ATCC 26659 / Pp 5 / PN500</strain>
    </source>
</reference>
<keyword evidence="2" id="KW-1185">Reference proteome</keyword>
<proteinExistence type="predicted"/>
<dbReference type="RefSeq" id="XP_020433360.1">
    <property type="nucleotide sequence ID" value="XM_020576948.1"/>
</dbReference>
<name>D3BC59_HETP5</name>
<organism evidence="1 2">
    <name type="scientific">Heterostelium pallidum (strain ATCC 26659 / Pp 5 / PN500)</name>
    <name type="common">Cellular slime mold</name>
    <name type="synonym">Polysphondylium pallidum</name>
    <dbReference type="NCBI Taxonomy" id="670386"/>
    <lineage>
        <taxon>Eukaryota</taxon>
        <taxon>Amoebozoa</taxon>
        <taxon>Evosea</taxon>
        <taxon>Eumycetozoa</taxon>
        <taxon>Dictyostelia</taxon>
        <taxon>Acytosteliales</taxon>
        <taxon>Acytosteliaceae</taxon>
        <taxon>Heterostelium</taxon>
    </lineage>
</organism>
<sequence length="114" mass="12680">MVTYSQEEWAKIEETMCRICNGGCCYVFSITPSGTSDSLICDNMILMCDECESIWTSYTKLAVNDASNGLLKNSLSISELTTLFNGENSGWATFDDVTNIIKSILLRMKSINVH</sequence>
<evidence type="ECO:0000313" key="2">
    <source>
        <dbReference type="Proteomes" id="UP000001396"/>
    </source>
</evidence>
<protein>
    <submittedName>
        <fullName evidence="1">Uncharacterized protein</fullName>
    </submittedName>
</protein>
<dbReference type="GeneID" id="31361565"/>
<evidence type="ECO:0000313" key="1">
    <source>
        <dbReference type="EMBL" id="EFA81242.1"/>
    </source>
</evidence>
<comment type="caution">
    <text evidence="1">The sequence shown here is derived from an EMBL/GenBank/DDBJ whole genome shotgun (WGS) entry which is preliminary data.</text>
</comment>
<dbReference type="Proteomes" id="UP000001396">
    <property type="component" value="Unassembled WGS sequence"/>
</dbReference>
<dbReference type="EMBL" id="ADBJ01000026">
    <property type="protein sequence ID" value="EFA81242.1"/>
    <property type="molecule type" value="Genomic_DNA"/>
</dbReference>
<dbReference type="AlphaFoldDB" id="D3BC59"/>
<dbReference type="InParanoid" id="D3BC59"/>
<accession>D3BC59</accession>